<keyword evidence="2" id="KW-1185">Reference proteome</keyword>
<comment type="caution">
    <text evidence="1">The sequence shown here is derived from an EMBL/GenBank/DDBJ whole genome shotgun (WGS) entry which is preliminary data.</text>
</comment>
<sequence>MEMRGLTRCMRLQLGNFIEQHLVMVVTGQLRGRCQRHDEDDAGDALPNNSRGVTVYPVKLEK</sequence>
<dbReference type="AlphaFoldDB" id="A0ABD3JLH9"/>
<organism evidence="1 2">
    <name type="scientific">Eucalyptus globulus</name>
    <name type="common">Tasmanian blue gum</name>
    <dbReference type="NCBI Taxonomy" id="34317"/>
    <lineage>
        <taxon>Eukaryota</taxon>
        <taxon>Viridiplantae</taxon>
        <taxon>Streptophyta</taxon>
        <taxon>Embryophyta</taxon>
        <taxon>Tracheophyta</taxon>
        <taxon>Spermatophyta</taxon>
        <taxon>Magnoliopsida</taxon>
        <taxon>eudicotyledons</taxon>
        <taxon>Gunneridae</taxon>
        <taxon>Pentapetalae</taxon>
        <taxon>rosids</taxon>
        <taxon>malvids</taxon>
        <taxon>Myrtales</taxon>
        <taxon>Myrtaceae</taxon>
        <taxon>Myrtoideae</taxon>
        <taxon>Eucalypteae</taxon>
        <taxon>Eucalyptus</taxon>
    </lineage>
</organism>
<dbReference type="EMBL" id="JBJKBG010000008">
    <property type="protein sequence ID" value="KAL3727043.1"/>
    <property type="molecule type" value="Genomic_DNA"/>
</dbReference>
<evidence type="ECO:0000313" key="1">
    <source>
        <dbReference type="EMBL" id="KAL3727043.1"/>
    </source>
</evidence>
<feature type="non-terminal residue" evidence="1">
    <location>
        <position position="62"/>
    </location>
</feature>
<protein>
    <submittedName>
        <fullName evidence="1">Uncharacterized protein</fullName>
    </submittedName>
</protein>
<gene>
    <name evidence="1" type="ORF">ACJRO7_031878</name>
</gene>
<reference evidence="1 2" key="1">
    <citation type="submission" date="2024-11" db="EMBL/GenBank/DDBJ databases">
        <title>Chromosome-level genome assembly of Eucalyptus globulus Labill. provides insights into its genome evolution.</title>
        <authorList>
            <person name="Li X."/>
        </authorList>
    </citation>
    <scope>NUCLEOTIDE SEQUENCE [LARGE SCALE GENOMIC DNA]</scope>
    <source>
        <strain evidence="1">CL2024</strain>
        <tissue evidence="1">Fresh tender leaves</tissue>
    </source>
</reference>
<evidence type="ECO:0000313" key="2">
    <source>
        <dbReference type="Proteomes" id="UP001634007"/>
    </source>
</evidence>
<accession>A0ABD3JLH9</accession>
<proteinExistence type="predicted"/>
<dbReference type="Proteomes" id="UP001634007">
    <property type="component" value="Unassembled WGS sequence"/>
</dbReference>
<name>A0ABD3JLH9_EUCGL</name>